<feature type="transmembrane region" description="Helical" evidence="1">
    <location>
        <begin position="73"/>
        <end position="92"/>
    </location>
</feature>
<sequence>MQRYRAAFDTVGGCAAAVIAGLALVVPGDAGCATGSSALQMMQLIVTVPRATAVGVVVAVLVAVCARIYGTRAAWGTATIAALVVVADHLLIPDTSASLATANFVDSVAAGSLLGAAGAAALEYRPPAIGYVLGALTSVTVGNHIRVAAAAGNGGSSLLERSFVDLPPTWLTVPTVGLLAVSFLLCRRTETSSYPTVLHLPFGPVLAAAIVITTTTVVSERLSSERIGTAAIVVGLFAVLAAAVLAALLLPGRDGTLLLLAVSLAATGNAIAVATQAQWKLVPMLLAMALGLAAGRLRPAPVVAGVAIVAIGVFALLIPDVRHDDSVAALVGGGAVAALGGYSFGAATTRTAAATVLAIGVLFIPTAVLTLEFDGCTPLPVLSGRGGASAARAAWTAVTLGVGCVAAIVALRRWRPERDRQG</sequence>
<keyword evidence="3" id="KW-1185">Reference proteome</keyword>
<dbReference type="Proteomes" id="UP000279275">
    <property type="component" value="Unassembled WGS sequence"/>
</dbReference>
<comment type="caution">
    <text evidence="2">The sequence shown here is derived from an EMBL/GenBank/DDBJ whole genome shotgun (WGS) entry which is preliminary data.</text>
</comment>
<feature type="transmembrane region" description="Helical" evidence="1">
    <location>
        <begin position="230"/>
        <end position="250"/>
    </location>
</feature>
<dbReference type="OrthoDB" id="4556898at2"/>
<protein>
    <submittedName>
        <fullName evidence="2">Uncharacterized protein</fullName>
    </submittedName>
</protein>
<evidence type="ECO:0000313" key="2">
    <source>
        <dbReference type="EMBL" id="RMI30554.1"/>
    </source>
</evidence>
<feature type="transmembrane region" description="Helical" evidence="1">
    <location>
        <begin position="169"/>
        <end position="186"/>
    </location>
</feature>
<feature type="transmembrane region" description="Helical" evidence="1">
    <location>
        <begin position="198"/>
        <end position="218"/>
    </location>
</feature>
<keyword evidence="1" id="KW-0472">Membrane</keyword>
<feature type="transmembrane region" description="Helical" evidence="1">
    <location>
        <begin position="129"/>
        <end position="149"/>
    </location>
</feature>
<name>A0A3M2KZI4_9NOCA</name>
<feature type="transmembrane region" description="Helical" evidence="1">
    <location>
        <begin position="352"/>
        <end position="373"/>
    </location>
</feature>
<keyword evidence="1" id="KW-1133">Transmembrane helix</keyword>
<dbReference type="AlphaFoldDB" id="A0A3M2KZI4"/>
<dbReference type="EMBL" id="RFFH01000009">
    <property type="protein sequence ID" value="RMI30554.1"/>
    <property type="molecule type" value="Genomic_DNA"/>
</dbReference>
<gene>
    <name evidence="2" type="ORF">EBN03_20980</name>
</gene>
<feature type="transmembrane region" description="Helical" evidence="1">
    <location>
        <begin position="104"/>
        <end position="122"/>
    </location>
</feature>
<organism evidence="2 3">
    <name type="scientific">Nocardia stercoris</name>
    <dbReference type="NCBI Taxonomy" id="2483361"/>
    <lineage>
        <taxon>Bacteria</taxon>
        <taxon>Bacillati</taxon>
        <taxon>Actinomycetota</taxon>
        <taxon>Actinomycetes</taxon>
        <taxon>Mycobacteriales</taxon>
        <taxon>Nocardiaceae</taxon>
        <taxon>Nocardia</taxon>
    </lineage>
</organism>
<feature type="transmembrane region" description="Helical" evidence="1">
    <location>
        <begin position="47"/>
        <end position="66"/>
    </location>
</feature>
<feature type="transmembrane region" description="Helical" evidence="1">
    <location>
        <begin position="257"/>
        <end position="275"/>
    </location>
</feature>
<reference evidence="2 3" key="1">
    <citation type="submission" date="2018-10" db="EMBL/GenBank/DDBJ databases">
        <title>Isolation from cow dung.</title>
        <authorList>
            <person name="Ling L."/>
        </authorList>
    </citation>
    <scope>NUCLEOTIDE SEQUENCE [LARGE SCALE GENOMIC DNA]</scope>
    <source>
        <strain evidence="2 3">NEAU-LL90</strain>
    </source>
</reference>
<proteinExistence type="predicted"/>
<accession>A0A3M2KZI4</accession>
<evidence type="ECO:0000256" key="1">
    <source>
        <dbReference type="SAM" id="Phobius"/>
    </source>
</evidence>
<feature type="transmembrane region" description="Helical" evidence="1">
    <location>
        <begin position="393"/>
        <end position="411"/>
    </location>
</feature>
<evidence type="ECO:0000313" key="3">
    <source>
        <dbReference type="Proteomes" id="UP000279275"/>
    </source>
</evidence>
<keyword evidence="1" id="KW-0812">Transmembrane</keyword>
<feature type="transmembrane region" description="Helical" evidence="1">
    <location>
        <begin position="7"/>
        <end position="27"/>
    </location>
</feature>
<dbReference type="RefSeq" id="WP_122189793.1">
    <property type="nucleotide sequence ID" value="NZ_RFFH01000009.1"/>
</dbReference>
<feature type="transmembrane region" description="Helical" evidence="1">
    <location>
        <begin position="302"/>
        <end position="321"/>
    </location>
</feature>